<dbReference type="OrthoDB" id="69764at2"/>
<dbReference type="Proteomes" id="UP000298438">
    <property type="component" value="Unassembled WGS sequence"/>
</dbReference>
<dbReference type="SUPFAM" id="SSF159238">
    <property type="entry name" value="SO1590-like"/>
    <property type="match status" value="1"/>
</dbReference>
<gene>
    <name evidence="1" type="ORF">E4L96_19530</name>
</gene>
<keyword evidence="2" id="KW-1185">Reference proteome</keyword>
<comment type="caution">
    <text evidence="1">The sequence shown here is derived from an EMBL/GenBank/DDBJ whole genome shotgun (WGS) entry which is preliminary data.</text>
</comment>
<name>A0A4Y9RXT8_9BURK</name>
<sequence length="132" mass="13648">MMEAKGHFEIKMAPEAISATAADSGIGRMSLDKQYHGDIEGHSTGEMLGYRNMALGAGGYVAMETVHGTLGGRAGSFTLQHSSTMDAGVGTQSIQVVPGSGSGALAGLTGQLLIIQADGRHTYEFTYTLPNA</sequence>
<dbReference type="RefSeq" id="WP_135208891.1">
    <property type="nucleotide sequence ID" value="NZ_SPVF01000248.1"/>
</dbReference>
<protein>
    <submittedName>
        <fullName evidence="1">DUF3224 domain-containing protein</fullName>
    </submittedName>
</protein>
<dbReference type="Pfam" id="PF11528">
    <property type="entry name" value="DUF3224"/>
    <property type="match status" value="1"/>
</dbReference>
<dbReference type="InterPro" id="IPR021607">
    <property type="entry name" value="DUF3224"/>
</dbReference>
<organism evidence="1 2">
    <name type="scientific">Zemynaea arenosa</name>
    <dbReference type="NCBI Taxonomy" id="2561931"/>
    <lineage>
        <taxon>Bacteria</taxon>
        <taxon>Pseudomonadati</taxon>
        <taxon>Pseudomonadota</taxon>
        <taxon>Betaproteobacteria</taxon>
        <taxon>Burkholderiales</taxon>
        <taxon>Oxalobacteraceae</taxon>
        <taxon>Telluria group</taxon>
        <taxon>Zemynaea</taxon>
    </lineage>
</organism>
<dbReference type="AlphaFoldDB" id="A0A4Y9RXT8"/>
<evidence type="ECO:0000313" key="1">
    <source>
        <dbReference type="EMBL" id="TFW13703.1"/>
    </source>
</evidence>
<accession>A0A4Y9RXT8</accession>
<reference evidence="1 2" key="1">
    <citation type="submission" date="2019-03" db="EMBL/GenBank/DDBJ databases">
        <title>Draft Genome Sequence of Massilia arenosa sp. nov., a Novel Massilia Species Isolated from a Sandy-loam Maize Soil.</title>
        <authorList>
            <person name="Raths R."/>
            <person name="Peta V."/>
            <person name="Bucking H."/>
        </authorList>
    </citation>
    <scope>NUCLEOTIDE SEQUENCE [LARGE SCALE GENOMIC DNA]</scope>
    <source>
        <strain evidence="1 2">MC02</strain>
    </source>
</reference>
<dbReference type="InterPro" id="IPR023159">
    <property type="entry name" value="SO1590-like_sf"/>
</dbReference>
<evidence type="ECO:0000313" key="2">
    <source>
        <dbReference type="Proteomes" id="UP000298438"/>
    </source>
</evidence>
<dbReference type="Gene3D" id="2.40.350.10">
    <property type="entry name" value="SO1590-like"/>
    <property type="match status" value="1"/>
</dbReference>
<dbReference type="EMBL" id="SPVF01000248">
    <property type="protein sequence ID" value="TFW13703.1"/>
    <property type="molecule type" value="Genomic_DNA"/>
</dbReference>
<proteinExistence type="predicted"/>